<sequence>MIEHSYAKTHGTSNKEDYSYHEAQNSFLSDIFIQEAPEIEVLSYVPCSNCINLVVTNESLSAKIQNLEAKLARNRASMMSTKKSRKKISKKA</sequence>
<organism evidence="1">
    <name type="scientific">Lepeophtheirus salmonis</name>
    <name type="common">Salmon louse</name>
    <name type="synonym">Caligus salmonis</name>
    <dbReference type="NCBI Taxonomy" id="72036"/>
    <lineage>
        <taxon>Eukaryota</taxon>
        <taxon>Metazoa</taxon>
        <taxon>Ecdysozoa</taxon>
        <taxon>Arthropoda</taxon>
        <taxon>Crustacea</taxon>
        <taxon>Multicrustacea</taxon>
        <taxon>Hexanauplia</taxon>
        <taxon>Copepoda</taxon>
        <taxon>Siphonostomatoida</taxon>
        <taxon>Caligidae</taxon>
        <taxon>Lepeophtheirus</taxon>
    </lineage>
</organism>
<dbReference type="AlphaFoldDB" id="A0A0K2TBM6"/>
<dbReference type="EMBL" id="HACA01005621">
    <property type="protein sequence ID" value="CDW22982.1"/>
    <property type="molecule type" value="Transcribed_RNA"/>
</dbReference>
<name>A0A0K2TBM6_LEPSM</name>
<accession>A0A0K2TBM6</accession>
<reference evidence="1" key="1">
    <citation type="submission" date="2014-05" db="EMBL/GenBank/DDBJ databases">
        <authorList>
            <person name="Chronopoulou M."/>
        </authorList>
    </citation>
    <scope>NUCLEOTIDE SEQUENCE</scope>
    <source>
        <tissue evidence="1">Whole organism</tissue>
    </source>
</reference>
<dbReference type="OrthoDB" id="6781410at2759"/>
<proteinExistence type="predicted"/>
<protein>
    <submittedName>
        <fullName evidence="1">Uncharacterized protein</fullName>
    </submittedName>
</protein>
<evidence type="ECO:0000313" key="1">
    <source>
        <dbReference type="EMBL" id="CDW22982.1"/>
    </source>
</evidence>